<feature type="domain" description="Methyltransferase" evidence="1">
    <location>
        <begin position="60"/>
        <end position="154"/>
    </location>
</feature>
<dbReference type="Gene3D" id="3.40.50.150">
    <property type="entry name" value="Vaccinia Virus protein VP39"/>
    <property type="match status" value="1"/>
</dbReference>
<dbReference type="InterPro" id="IPR050447">
    <property type="entry name" value="Erg6_SMT_methyltransf"/>
</dbReference>
<comment type="caution">
    <text evidence="2">The sequence shown here is derived from an EMBL/GenBank/DDBJ whole genome shotgun (WGS) entry which is preliminary data.</text>
</comment>
<dbReference type="Pfam" id="PF13649">
    <property type="entry name" value="Methyltransf_25"/>
    <property type="match status" value="1"/>
</dbReference>
<dbReference type="CDD" id="cd02440">
    <property type="entry name" value="AdoMet_MTases"/>
    <property type="match status" value="1"/>
</dbReference>
<protein>
    <recommendedName>
        <fullName evidence="1">Methyltransferase domain-containing protein</fullName>
    </recommendedName>
</protein>
<dbReference type="InterPro" id="IPR041698">
    <property type="entry name" value="Methyltransf_25"/>
</dbReference>
<reference evidence="2" key="1">
    <citation type="journal article" date="2015" name="Nature">
        <title>Complex archaea that bridge the gap between prokaryotes and eukaryotes.</title>
        <authorList>
            <person name="Spang A."/>
            <person name="Saw J.H."/>
            <person name="Jorgensen S.L."/>
            <person name="Zaremba-Niedzwiedzka K."/>
            <person name="Martijn J."/>
            <person name="Lind A.E."/>
            <person name="van Eijk R."/>
            <person name="Schleper C."/>
            <person name="Guy L."/>
            <person name="Ettema T.J."/>
        </authorList>
    </citation>
    <scope>NUCLEOTIDE SEQUENCE</scope>
</reference>
<dbReference type="AlphaFoldDB" id="A0A0F9KTD6"/>
<dbReference type="SUPFAM" id="SSF53335">
    <property type="entry name" value="S-adenosyl-L-methionine-dependent methyltransferases"/>
    <property type="match status" value="1"/>
</dbReference>
<evidence type="ECO:0000313" key="2">
    <source>
        <dbReference type="EMBL" id="KKM78051.1"/>
    </source>
</evidence>
<evidence type="ECO:0000259" key="1">
    <source>
        <dbReference type="Pfam" id="PF13649"/>
    </source>
</evidence>
<gene>
    <name evidence="2" type="ORF">LCGC14_1363820</name>
</gene>
<organism evidence="2">
    <name type="scientific">marine sediment metagenome</name>
    <dbReference type="NCBI Taxonomy" id="412755"/>
    <lineage>
        <taxon>unclassified sequences</taxon>
        <taxon>metagenomes</taxon>
        <taxon>ecological metagenomes</taxon>
    </lineage>
</organism>
<sequence length="269" mass="31283">MTQKTNPPDADLRKLLANENFPLSSKYDPQWVLANEMGPNALWLTEWLCRDMDLRPGMRVLDMGCGKCLSSVFLAREFGVQVWATDLWIKAADNWQRIREAGLEDQIFPIHAEAHSLPYAHEFFDAIVCVDSYVYYGTADLYLDYFVKFVKPSGQIGIVVPGLVRDFDFDKVPEHLTREHDGRAFWDQECWYFHTPQWWRRLWGRTGLVDVEVAELMPDGWRAWLQFYKARDAGQNRTPSASDIPALEADQGQYLGFVRMISRRKGEHE</sequence>
<dbReference type="PANTHER" id="PTHR44068:SF11">
    <property type="entry name" value="GERANYL DIPHOSPHATE 2-C-METHYLTRANSFERASE"/>
    <property type="match status" value="1"/>
</dbReference>
<accession>A0A0F9KTD6</accession>
<proteinExistence type="predicted"/>
<dbReference type="InterPro" id="IPR029063">
    <property type="entry name" value="SAM-dependent_MTases_sf"/>
</dbReference>
<dbReference type="EMBL" id="LAZR01008551">
    <property type="protein sequence ID" value="KKM78051.1"/>
    <property type="molecule type" value="Genomic_DNA"/>
</dbReference>
<dbReference type="PANTHER" id="PTHR44068">
    <property type="entry name" value="ZGC:194242"/>
    <property type="match status" value="1"/>
</dbReference>
<name>A0A0F9KTD6_9ZZZZ</name>